<proteinExistence type="predicted"/>
<feature type="domain" description="Dynein heavy chain linker" evidence="1">
    <location>
        <begin position="812"/>
        <end position="952"/>
    </location>
</feature>
<dbReference type="GO" id="GO:0030286">
    <property type="term" value="C:dynein complex"/>
    <property type="evidence" value="ECO:0007669"/>
    <property type="project" value="InterPro"/>
</dbReference>
<accession>A0A182IB89</accession>
<dbReference type="VEuPathDB" id="VectorBase:AARA21_002575"/>
<dbReference type="GeneID" id="120903984"/>
<dbReference type="InterPro" id="IPR026983">
    <property type="entry name" value="DHC"/>
</dbReference>
<evidence type="ECO:0000313" key="2">
    <source>
        <dbReference type="EnsemblMetazoa" id="AARA010853-PA"/>
    </source>
</evidence>
<dbReference type="GO" id="GO:0051959">
    <property type="term" value="F:dynein light intermediate chain binding"/>
    <property type="evidence" value="ECO:0007669"/>
    <property type="project" value="InterPro"/>
</dbReference>
<dbReference type="GO" id="GO:0045505">
    <property type="term" value="F:dynein intermediate chain binding"/>
    <property type="evidence" value="ECO:0007669"/>
    <property type="project" value="InterPro"/>
</dbReference>
<dbReference type="InterPro" id="IPR013602">
    <property type="entry name" value="Dynein_heavy_linker"/>
</dbReference>
<dbReference type="Proteomes" id="UP000075840">
    <property type="component" value="Unassembled WGS sequence"/>
</dbReference>
<keyword evidence="3" id="KW-1185">Reference proteome</keyword>
<dbReference type="RefSeq" id="XP_040169608.1">
    <property type="nucleotide sequence ID" value="XM_040313674.1"/>
</dbReference>
<dbReference type="AlphaFoldDB" id="A0A182IB89"/>
<evidence type="ECO:0000259" key="1">
    <source>
        <dbReference type="Pfam" id="PF08393"/>
    </source>
</evidence>
<protein>
    <submittedName>
        <fullName evidence="2">DHC_N2 domain-containing protein</fullName>
    </submittedName>
</protein>
<dbReference type="PANTHER" id="PTHR22878">
    <property type="entry name" value="DYNEIN HEAVY CHAIN 6, AXONEMAL-LIKE-RELATED"/>
    <property type="match status" value="1"/>
</dbReference>
<organism evidence="2 3">
    <name type="scientific">Anopheles arabiensis</name>
    <name type="common">Mosquito</name>
    <dbReference type="NCBI Taxonomy" id="7173"/>
    <lineage>
        <taxon>Eukaryota</taxon>
        <taxon>Metazoa</taxon>
        <taxon>Ecdysozoa</taxon>
        <taxon>Arthropoda</taxon>
        <taxon>Hexapoda</taxon>
        <taxon>Insecta</taxon>
        <taxon>Pterygota</taxon>
        <taxon>Neoptera</taxon>
        <taxon>Endopterygota</taxon>
        <taxon>Diptera</taxon>
        <taxon>Nematocera</taxon>
        <taxon>Culicoidea</taxon>
        <taxon>Culicidae</taxon>
        <taxon>Anophelinae</taxon>
        <taxon>Anopheles</taxon>
    </lineage>
</organism>
<dbReference type="PANTHER" id="PTHR22878:SF68">
    <property type="entry name" value="DYNEIN HEAVY CHAIN 6, AXONEMAL-LIKE"/>
    <property type="match status" value="1"/>
</dbReference>
<dbReference type="KEGG" id="aara:120903984"/>
<dbReference type="CTD" id="40568"/>
<dbReference type="GO" id="GO:0007018">
    <property type="term" value="P:microtubule-based movement"/>
    <property type="evidence" value="ECO:0007669"/>
    <property type="project" value="InterPro"/>
</dbReference>
<dbReference type="EMBL" id="APCN01000649">
    <property type="status" value="NOT_ANNOTATED_CDS"/>
    <property type="molecule type" value="Genomic_DNA"/>
</dbReference>
<name>A0A182IB89_ANOAR</name>
<dbReference type="EnsemblMetazoa" id="AARA010853-RA">
    <property type="protein sequence ID" value="AARA010853-PA"/>
    <property type="gene ID" value="AARA010853"/>
</dbReference>
<dbReference type="VEuPathDB" id="VectorBase:AARA010853"/>
<sequence length="988" mass="115528">MQRKTARIISQPQLDQMPWRISLPSTKRQSSKELHRLSTSSKTADHILRAPKCDKYQFISNFTHRRLTDPRELEILLKEKSIDNVAFCLPLWQQIDLCSGAHFMPLALFDDCEYDTFDPGVVGFWRNMEVIAITTPYARWRSYTVINHDPCTNQWEVSEQDSTTSYLIPRLQLYFPFEDPKKFAERIDTAVQASDTAENAIRFRFLCKHITSNGCFAPGRALEQSILRRAGDEIYGVFKNLYEDYHIGFAVGQHLRTDGSVPIKQPSFSHSLKPAKDVPVDELKWERIVHLLDRLKRRTLLCDTNVFHALRLVNQECEMVRKLPMFVVASDKPIPLEEYEKLNLTQTSKTLKYLQNTWIERTTMHLHRLLSRIGNGHFNIGVGRWEIYNVMKLKRLIEQVLYRMQDALRDLLLDSTAAYVHYLVNDCSAVLAIAGEDYSWDGNLIDSPFEPQRPAVFYLLLEMGPDMPYYSTDPDTFPETLRHILDDILRACHFIHTIEPSLMQSLIFAENLYLSSVGLLDCAIVKQREALLEYYYKALLPLQAYAARYAAYRELFFTNVKDFVEQIKNADKSSSEIKEDIAFQIRMRENLEHTVPLCIVIGPFWINVQPLREALIRKRQELTAALLKMLTEKLRIKTADVITCYNAINERMCEKPVSIEHIYDIRAYMEDVPELVVRLEDRMRGILYEYEILEGFLHNLPDAHFQQKWNALAYPRSVLKQMVSVKEFHESEVDRFRKQQFADEAAFTASIEDINSYISKFTTLYDVSKVSEMSVEVRRLWKTVQELIDQGHIMNRRQELFEMAPISLNNLYELRSNFSAYRELWTVAADYLKLEETWIGNPLASVDLDGVRRGLQQTHDSLKDLLPLFRDQPQLLAVVEHFIQVVEAFRPNLDIMELLKCPYLEAIHWGQLAKEIGVKGKLSVDVGFDVFLEHGFRDHLETVRRVVVKAEQLRLEQEARWAEEERIRQIEEAYRRARAERRQNRTEI</sequence>
<evidence type="ECO:0000313" key="3">
    <source>
        <dbReference type="Proteomes" id="UP000075840"/>
    </source>
</evidence>
<reference evidence="2" key="1">
    <citation type="submission" date="2022-08" db="UniProtKB">
        <authorList>
            <consortium name="EnsemblMetazoa"/>
        </authorList>
    </citation>
    <scope>IDENTIFICATION</scope>
    <source>
        <strain evidence="2">Dongola</strain>
    </source>
</reference>
<dbReference type="Pfam" id="PF08393">
    <property type="entry name" value="DHC_N2"/>
    <property type="match status" value="1"/>
</dbReference>